<dbReference type="EMBL" id="JAMZEB010000002">
    <property type="protein sequence ID" value="MCP2363104.1"/>
    <property type="molecule type" value="Genomic_DNA"/>
</dbReference>
<comment type="caution">
    <text evidence="8">The sequence shown here is derived from an EMBL/GenBank/DDBJ whole genome shotgun (WGS) entry which is preliminary data.</text>
</comment>
<dbReference type="PANTHER" id="PTHR43133:SF50">
    <property type="entry name" value="ECF RNA POLYMERASE SIGMA FACTOR SIGM"/>
    <property type="match status" value="1"/>
</dbReference>
<dbReference type="PANTHER" id="PTHR43133">
    <property type="entry name" value="RNA POLYMERASE ECF-TYPE SIGMA FACTO"/>
    <property type="match status" value="1"/>
</dbReference>
<dbReference type="Gene3D" id="1.10.10.10">
    <property type="entry name" value="Winged helix-like DNA-binding domain superfamily/Winged helix DNA-binding domain"/>
    <property type="match status" value="1"/>
</dbReference>
<dbReference type="NCBIfam" id="TIGR02937">
    <property type="entry name" value="sigma70-ECF"/>
    <property type="match status" value="1"/>
</dbReference>
<keyword evidence="5" id="KW-0804">Transcription</keyword>
<dbReference type="GO" id="GO:0003677">
    <property type="term" value="F:DNA binding"/>
    <property type="evidence" value="ECO:0007669"/>
    <property type="project" value="UniProtKB-KW"/>
</dbReference>
<evidence type="ECO:0000256" key="5">
    <source>
        <dbReference type="ARBA" id="ARBA00023163"/>
    </source>
</evidence>
<evidence type="ECO:0000256" key="3">
    <source>
        <dbReference type="ARBA" id="ARBA00023082"/>
    </source>
</evidence>
<dbReference type="InterPro" id="IPR013325">
    <property type="entry name" value="RNA_pol_sigma_r2"/>
</dbReference>
<dbReference type="SUPFAM" id="SSF88659">
    <property type="entry name" value="Sigma3 and sigma4 domains of RNA polymerase sigma factors"/>
    <property type="match status" value="1"/>
</dbReference>
<gene>
    <name evidence="8" type="ORF">HD597_010124</name>
</gene>
<evidence type="ECO:0000259" key="7">
    <source>
        <dbReference type="Pfam" id="PF08281"/>
    </source>
</evidence>
<evidence type="ECO:0000256" key="4">
    <source>
        <dbReference type="ARBA" id="ARBA00023125"/>
    </source>
</evidence>
<keyword evidence="3" id="KW-0731">Sigma factor</keyword>
<proteinExistence type="inferred from homology"/>
<dbReference type="SUPFAM" id="SSF88946">
    <property type="entry name" value="Sigma2 domain of RNA polymerase sigma factors"/>
    <property type="match status" value="1"/>
</dbReference>
<feature type="domain" description="RNA polymerase sigma factor 70 region 4 type 2" evidence="7">
    <location>
        <begin position="95"/>
        <end position="129"/>
    </location>
</feature>
<dbReference type="AlphaFoldDB" id="A0A9X2GPH0"/>
<evidence type="ECO:0000259" key="6">
    <source>
        <dbReference type="Pfam" id="PF04542"/>
    </source>
</evidence>
<dbReference type="RefSeq" id="WP_253754451.1">
    <property type="nucleotide sequence ID" value="NZ_BAABKA010000023.1"/>
</dbReference>
<dbReference type="GO" id="GO:0006352">
    <property type="term" value="P:DNA-templated transcription initiation"/>
    <property type="evidence" value="ECO:0007669"/>
    <property type="project" value="InterPro"/>
</dbReference>
<feature type="domain" description="RNA polymerase sigma-70 region 2" evidence="6">
    <location>
        <begin position="8"/>
        <end position="74"/>
    </location>
</feature>
<dbReference type="Pfam" id="PF04542">
    <property type="entry name" value="Sigma70_r2"/>
    <property type="match status" value="1"/>
</dbReference>
<evidence type="ECO:0000256" key="2">
    <source>
        <dbReference type="ARBA" id="ARBA00023015"/>
    </source>
</evidence>
<dbReference type="Gene3D" id="1.10.1740.10">
    <property type="match status" value="1"/>
</dbReference>
<dbReference type="InterPro" id="IPR013324">
    <property type="entry name" value="RNA_pol_sigma_r3/r4-like"/>
</dbReference>
<dbReference type="InterPro" id="IPR007627">
    <property type="entry name" value="RNA_pol_sigma70_r2"/>
</dbReference>
<evidence type="ECO:0000313" key="9">
    <source>
        <dbReference type="Proteomes" id="UP001139648"/>
    </source>
</evidence>
<dbReference type="InterPro" id="IPR013249">
    <property type="entry name" value="RNA_pol_sigma70_r4_t2"/>
</dbReference>
<protein>
    <submittedName>
        <fullName evidence="8">RNA polymerase sigma-70 factor (Sigma-E family)</fullName>
    </submittedName>
</protein>
<evidence type="ECO:0000256" key="1">
    <source>
        <dbReference type="ARBA" id="ARBA00010641"/>
    </source>
</evidence>
<dbReference type="Pfam" id="PF08281">
    <property type="entry name" value="Sigma70_r4_2"/>
    <property type="match status" value="1"/>
</dbReference>
<keyword evidence="4" id="KW-0238">DNA-binding</keyword>
<organism evidence="8 9">
    <name type="scientific">Nonomuraea thailandensis</name>
    <dbReference type="NCBI Taxonomy" id="1188745"/>
    <lineage>
        <taxon>Bacteria</taxon>
        <taxon>Bacillati</taxon>
        <taxon>Actinomycetota</taxon>
        <taxon>Actinomycetes</taxon>
        <taxon>Streptosporangiales</taxon>
        <taxon>Streptosporangiaceae</taxon>
        <taxon>Nonomuraea</taxon>
    </lineage>
</organism>
<dbReference type="InterPro" id="IPR036388">
    <property type="entry name" value="WH-like_DNA-bd_sf"/>
</dbReference>
<comment type="similarity">
    <text evidence="1">Belongs to the sigma-70 factor family. ECF subfamily.</text>
</comment>
<evidence type="ECO:0000313" key="8">
    <source>
        <dbReference type="EMBL" id="MCP2363104.1"/>
    </source>
</evidence>
<reference evidence="8" key="1">
    <citation type="submission" date="2022-06" db="EMBL/GenBank/DDBJ databases">
        <title>Sequencing the genomes of 1000 actinobacteria strains.</title>
        <authorList>
            <person name="Klenk H.-P."/>
        </authorList>
    </citation>
    <scope>NUCLEOTIDE SEQUENCE</scope>
    <source>
        <strain evidence="8">DSM 46694</strain>
    </source>
</reference>
<sequence>MEDFDEFVRARGDALLRYGYVLAGNSEDAADLVQEALARLGDAWPRVRQKHDPEGYVRTTMVRLHIRSWRRRNREDLVAAVPDRGEPDRYGDADLWAELQELPRKQRAVLVLRYYEDLPDQEIAAILGVYRLPLSGGVPEPLPGAANLRLASWPWAHEWDAAGNVTRIVNLETGGSTGVAVPPGADRWQCGPEWCTGLLDDRLIVQRVDGSGRRTLPGTLMGHGVRWLLDGRRALFRVHEPDVTKAGVPLAVVYDLATGELAGVGERTPGVEGGELGRIQHFPTLFWDAGARFYQHCADRSCEIRKRGGGKEYTVLNVAAIRG</sequence>
<dbReference type="GO" id="GO:0016987">
    <property type="term" value="F:sigma factor activity"/>
    <property type="evidence" value="ECO:0007669"/>
    <property type="project" value="UniProtKB-KW"/>
</dbReference>
<keyword evidence="2" id="KW-0805">Transcription regulation</keyword>
<dbReference type="InterPro" id="IPR014284">
    <property type="entry name" value="RNA_pol_sigma-70_dom"/>
</dbReference>
<keyword evidence="9" id="KW-1185">Reference proteome</keyword>
<dbReference type="InterPro" id="IPR039425">
    <property type="entry name" value="RNA_pol_sigma-70-like"/>
</dbReference>
<dbReference type="Proteomes" id="UP001139648">
    <property type="component" value="Unassembled WGS sequence"/>
</dbReference>
<name>A0A9X2GPH0_9ACTN</name>
<accession>A0A9X2GPH0</accession>